<protein>
    <submittedName>
        <fullName evidence="1">Nephrin</fullName>
    </submittedName>
</protein>
<evidence type="ECO:0000313" key="2">
    <source>
        <dbReference type="Proteomes" id="UP000018936"/>
    </source>
</evidence>
<comment type="caution">
    <text evidence="1">The sequence shown here is derived from an EMBL/GenBank/DDBJ whole genome shotgun (WGS) entry which is preliminary data.</text>
</comment>
<dbReference type="AlphaFoldDB" id="V8NFS1"/>
<sequence>MGESGSCHHNPRGRILHQLAMTWGHLTHNLHFPTDSSASAAEIPVETDRLVLQRCILGLKVLFAPTYASTYVFKNFLFPPAPDVLSWGGVQWGGRHGGAFGVFVRAGSGVLAPPPCLVAWLRGGW</sequence>
<proteinExistence type="predicted"/>
<gene>
    <name evidence="1" type="primary">Nphs1</name>
    <name evidence="1" type="ORF">L345_13140</name>
</gene>
<dbReference type="EMBL" id="AZIM01004168">
    <property type="protein sequence ID" value="ETE61114.1"/>
    <property type="molecule type" value="Genomic_DNA"/>
</dbReference>
<feature type="non-terminal residue" evidence="1">
    <location>
        <position position="1"/>
    </location>
</feature>
<name>V8NFS1_OPHHA</name>
<evidence type="ECO:0000313" key="1">
    <source>
        <dbReference type="EMBL" id="ETE61114.1"/>
    </source>
</evidence>
<accession>V8NFS1</accession>
<keyword evidence="2" id="KW-1185">Reference proteome</keyword>
<dbReference type="Proteomes" id="UP000018936">
    <property type="component" value="Unassembled WGS sequence"/>
</dbReference>
<organism evidence="1 2">
    <name type="scientific">Ophiophagus hannah</name>
    <name type="common">King cobra</name>
    <name type="synonym">Naja hannah</name>
    <dbReference type="NCBI Taxonomy" id="8665"/>
    <lineage>
        <taxon>Eukaryota</taxon>
        <taxon>Metazoa</taxon>
        <taxon>Chordata</taxon>
        <taxon>Craniata</taxon>
        <taxon>Vertebrata</taxon>
        <taxon>Euteleostomi</taxon>
        <taxon>Lepidosauria</taxon>
        <taxon>Squamata</taxon>
        <taxon>Bifurcata</taxon>
        <taxon>Unidentata</taxon>
        <taxon>Episquamata</taxon>
        <taxon>Toxicofera</taxon>
        <taxon>Serpentes</taxon>
        <taxon>Colubroidea</taxon>
        <taxon>Elapidae</taxon>
        <taxon>Elapinae</taxon>
        <taxon>Ophiophagus</taxon>
    </lineage>
</organism>
<reference evidence="1 2" key="1">
    <citation type="journal article" date="2013" name="Proc. Natl. Acad. Sci. U.S.A.">
        <title>The king cobra genome reveals dynamic gene evolution and adaptation in the snake venom system.</title>
        <authorList>
            <person name="Vonk F.J."/>
            <person name="Casewell N.R."/>
            <person name="Henkel C.V."/>
            <person name="Heimberg A.M."/>
            <person name="Jansen H.J."/>
            <person name="McCleary R.J."/>
            <person name="Kerkkamp H.M."/>
            <person name="Vos R.A."/>
            <person name="Guerreiro I."/>
            <person name="Calvete J.J."/>
            <person name="Wuster W."/>
            <person name="Woods A.E."/>
            <person name="Logan J.M."/>
            <person name="Harrison R.A."/>
            <person name="Castoe T.A."/>
            <person name="de Koning A.P."/>
            <person name="Pollock D.D."/>
            <person name="Yandell M."/>
            <person name="Calderon D."/>
            <person name="Renjifo C."/>
            <person name="Currier R.B."/>
            <person name="Salgado D."/>
            <person name="Pla D."/>
            <person name="Sanz L."/>
            <person name="Hyder A.S."/>
            <person name="Ribeiro J.M."/>
            <person name="Arntzen J.W."/>
            <person name="van den Thillart G.E."/>
            <person name="Boetzer M."/>
            <person name="Pirovano W."/>
            <person name="Dirks R.P."/>
            <person name="Spaink H.P."/>
            <person name="Duboule D."/>
            <person name="McGlinn E."/>
            <person name="Kini R.M."/>
            <person name="Richardson M.K."/>
        </authorList>
    </citation>
    <scope>NUCLEOTIDE SEQUENCE</scope>
    <source>
        <tissue evidence="1">Blood</tissue>
    </source>
</reference>